<organism evidence="14">
    <name type="scientific">Pyrenophora teres f. teres (strain 0-1)</name>
    <name type="common">Barley net blotch fungus</name>
    <name type="synonym">Drechslera teres f. teres</name>
    <dbReference type="NCBI Taxonomy" id="861557"/>
    <lineage>
        <taxon>Eukaryota</taxon>
        <taxon>Fungi</taxon>
        <taxon>Dikarya</taxon>
        <taxon>Ascomycota</taxon>
        <taxon>Pezizomycotina</taxon>
        <taxon>Dothideomycetes</taxon>
        <taxon>Pleosporomycetidae</taxon>
        <taxon>Pleosporales</taxon>
        <taxon>Pleosporineae</taxon>
        <taxon>Pleosporaceae</taxon>
        <taxon>Pyrenophora</taxon>
    </lineage>
</organism>
<dbReference type="FunFam" id="1.10.1200.10:FF:000005">
    <property type="entry name" value="Nonribosomal peptide synthetase 1"/>
    <property type="match status" value="1"/>
</dbReference>
<evidence type="ECO:0000259" key="12">
    <source>
        <dbReference type="PROSITE" id="PS50075"/>
    </source>
</evidence>
<evidence type="ECO:0000256" key="8">
    <source>
        <dbReference type="ARBA" id="ARBA00074714"/>
    </source>
</evidence>
<dbReference type="InterPro" id="IPR042099">
    <property type="entry name" value="ANL_N_sf"/>
</dbReference>
<evidence type="ECO:0000256" key="4">
    <source>
        <dbReference type="ARBA" id="ARBA00022598"/>
    </source>
</evidence>
<dbReference type="PROSITE" id="PS50075">
    <property type="entry name" value="CARRIER"/>
    <property type="match status" value="2"/>
</dbReference>
<dbReference type="HOGENOM" id="CLU_000022_0_12_1"/>
<dbReference type="InterPro" id="IPR020806">
    <property type="entry name" value="PKS_PP-bd"/>
</dbReference>
<dbReference type="PROSITE" id="PS00455">
    <property type="entry name" value="AMP_BINDING"/>
    <property type="match status" value="2"/>
</dbReference>
<dbReference type="GO" id="GO:0005737">
    <property type="term" value="C:cytoplasm"/>
    <property type="evidence" value="ECO:0007669"/>
    <property type="project" value="TreeGrafter"/>
</dbReference>
<dbReference type="Pfam" id="PF00501">
    <property type="entry name" value="AMP-binding"/>
    <property type="match status" value="2"/>
</dbReference>
<evidence type="ECO:0000256" key="5">
    <source>
        <dbReference type="ARBA" id="ARBA00023026"/>
    </source>
</evidence>
<dbReference type="InterPro" id="IPR023213">
    <property type="entry name" value="CAT-like_dom_sf"/>
</dbReference>
<dbReference type="InterPro" id="IPR000873">
    <property type="entry name" value="AMP-dep_synth/lig_dom"/>
</dbReference>
<keyword evidence="2" id="KW-0596">Phosphopantetheine</keyword>
<dbReference type="eggNOG" id="KOG1178">
    <property type="taxonomic scope" value="Eukaryota"/>
</dbReference>
<dbReference type="Gene3D" id="3.30.300.30">
    <property type="match status" value="2"/>
</dbReference>
<evidence type="ECO:0000256" key="3">
    <source>
        <dbReference type="ARBA" id="ARBA00022553"/>
    </source>
</evidence>
<dbReference type="FunFam" id="3.40.50.980:FF:000001">
    <property type="entry name" value="Non-ribosomal peptide synthetase"/>
    <property type="match status" value="1"/>
</dbReference>
<evidence type="ECO:0000256" key="6">
    <source>
        <dbReference type="ARBA" id="ARBA00029454"/>
    </source>
</evidence>
<keyword evidence="4" id="KW-0436">Ligase</keyword>
<dbReference type="FunFam" id="3.40.50.12780:FF:000014">
    <property type="entry name" value="Nonribosomal peptide synthetase 1"/>
    <property type="match status" value="1"/>
</dbReference>
<dbReference type="InterPro" id="IPR001242">
    <property type="entry name" value="Condensation_dom"/>
</dbReference>
<dbReference type="SMART" id="SM00823">
    <property type="entry name" value="PKS_PP"/>
    <property type="match status" value="2"/>
</dbReference>
<evidence type="ECO:0000256" key="1">
    <source>
        <dbReference type="ARBA" id="ARBA00004685"/>
    </source>
</evidence>
<dbReference type="PROSITE" id="PS00012">
    <property type="entry name" value="PHOSPHOPANTETHEINE"/>
    <property type="match status" value="2"/>
</dbReference>
<comment type="pathway">
    <text evidence="1">Mycotoxin biosynthesis.</text>
</comment>
<dbReference type="Gene3D" id="3.40.50.12780">
    <property type="entry name" value="N-terminal domain of ligase-like"/>
    <property type="match status" value="2"/>
</dbReference>
<dbReference type="CDD" id="cd19545">
    <property type="entry name" value="FUM14_C_NRPS-like"/>
    <property type="match status" value="1"/>
</dbReference>
<evidence type="ECO:0000313" key="14">
    <source>
        <dbReference type="Proteomes" id="UP000001067"/>
    </source>
</evidence>
<dbReference type="KEGG" id="pte:PTT_13608"/>
<reference evidence="13 14" key="1">
    <citation type="journal article" date="2010" name="Genome Biol.">
        <title>A first genome assembly of the barley fungal pathogen Pyrenophora teres f. teres.</title>
        <authorList>
            <person name="Ellwood S.R."/>
            <person name="Liu Z."/>
            <person name="Syme R.A."/>
            <person name="Lai Z."/>
            <person name="Hane J.K."/>
            <person name="Keiper F."/>
            <person name="Moffat C.S."/>
            <person name="Oliver R.P."/>
            <person name="Friesen T.L."/>
        </authorList>
    </citation>
    <scope>NUCLEOTIDE SEQUENCE [LARGE SCALE GENOMIC DNA]</scope>
    <source>
        <strain evidence="13 14">0-1</strain>
    </source>
</reference>
<dbReference type="OrthoDB" id="416786at2759"/>
<dbReference type="InterPro" id="IPR006162">
    <property type="entry name" value="Ppantetheine_attach_site"/>
</dbReference>
<evidence type="ECO:0000256" key="7">
    <source>
        <dbReference type="ARBA" id="ARBA00051337"/>
    </source>
</evidence>
<dbReference type="Gene3D" id="3.30.559.30">
    <property type="entry name" value="Nonribosomal peptide synthetase, condensation domain"/>
    <property type="match status" value="2"/>
</dbReference>
<protein>
    <recommendedName>
        <fullName evidence="8">Nonribosomal peptide synthetase 13</fullName>
    </recommendedName>
    <alternativeName>
        <fullName evidence="9">Brevianamide F synthase</fullName>
    </alternativeName>
    <alternativeName>
        <fullName evidence="10">Fumitremorgin biosynthesis protein A</fullName>
    </alternativeName>
</protein>
<feature type="domain" description="Carrier" evidence="12">
    <location>
        <begin position="1523"/>
        <end position="1599"/>
    </location>
</feature>
<dbReference type="SUPFAM" id="SSF56801">
    <property type="entry name" value="Acetyl-CoA synthetase-like"/>
    <property type="match status" value="2"/>
</dbReference>
<name>E3RWF0_PYRTT</name>
<feature type="non-terminal residue" evidence="13">
    <location>
        <position position="1861"/>
    </location>
</feature>
<evidence type="ECO:0000256" key="10">
    <source>
        <dbReference type="ARBA" id="ARBA00079461"/>
    </source>
</evidence>
<dbReference type="CDD" id="cd05918">
    <property type="entry name" value="A_NRPS_SidN3_like"/>
    <property type="match status" value="2"/>
</dbReference>
<dbReference type="Gene3D" id="1.10.1200.10">
    <property type="entry name" value="ACP-like"/>
    <property type="match status" value="2"/>
</dbReference>
<feature type="domain" description="Carrier" evidence="12">
    <location>
        <begin position="453"/>
        <end position="529"/>
    </location>
</feature>
<dbReference type="InterPro" id="IPR009081">
    <property type="entry name" value="PP-bd_ACP"/>
</dbReference>
<dbReference type="InterPro" id="IPR020845">
    <property type="entry name" value="AMP-binding_CS"/>
</dbReference>
<dbReference type="PANTHER" id="PTHR45527:SF16">
    <property type="entry name" value="NONRIBOSOMAL PEPTIDE SYNTHASE ATNA-RELATED"/>
    <property type="match status" value="1"/>
</dbReference>
<accession>E3RWF0</accession>
<comment type="catalytic activity">
    <reaction evidence="7">
        <text>L-proline + L-tryptophan + 2 ATP = brevianamide F + 2 AMP + 2 diphosphate + 2 H(+)</text>
        <dbReference type="Rhea" id="RHEA:35935"/>
        <dbReference type="ChEBI" id="CHEBI:15378"/>
        <dbReference type="ChEBI" id="CHEBI:30616"/>
        <dbReference type="ChEBI" id="CHEBI:33019"/>
        <dbReference type="ChEBI" id="CHEBI:57912"/>
        <dbReference type="ChEBI" id="CHEBI:60039"/>
        <dbReference type="ChEBI" id="CHEBI:64530"/>
        <dbReference type="ChEBI" id="CHEBI:456215"/>
    </reaction>
</comment>
<keyword evidence="5" id="KW-0843">Virulence</keyword>
<gene>
    <name evidence="13" type="ORF">PTT_13608</name>
</gene>
<dbReference type="Proteomes" id="UP000001067">
    <property type="component" value="Unassembled WGS sequence"/>
</dbReference>
<dbReference type="STRING" id="861557.E3RWF0"/>
<sequence length="1861" mass="204121">MAEMIPYLQDKPTNENLEEIWRWNSTVPEAIEKCVHDLFVEQAKAQPNASAVCAWDGELTYGELDELSSKLAAHLVQLGVKREDVVPLCFEKSMWTVVAMLAVLKAGGAFVPLDPDHPASRHLEMFKQTGAQVVLTSSQHAMLFASLVRHQVTVSKASTNQLDAAVMHITHSLVQPTDAAYVMFTSGSSGIPKGVVLEHRAVSTSCLSHGRAFGIKNTTRVLQFASYVFTDSIVEIITTLVYGSIGELLVEGPILARGYLNDTKKTAEAFIDDPAWLLEGFEGHAGRRGRLYKTGDLVRYNSDGSLVCLGRKDRQVKVGGRRIELGEVEHHARECLPEAKQLAVELILPSGERDRALLAAFVRLQDDTRNALLGNGEAKSNVIGPVVLQSTGEKELAKRLPDYMVPTIFFAIQTFPTLPSGKTDRKRLQEIGASFTAQQIANMQTSSQGPKRQPSTEAEQTMQQLWAQVLRIEPDSIGLDDSFFRLGGDSIAAMKLVGEARRMGLQLSVADVFQHPKLAALAGQDTKQCSNTAEEVSAFSLLGEDVDAAQIREEVATICNVDASIVEDVYPCSPLQEGLMSLTAKRAGDYIMQDVLELQADVDEHAFRAAWEQVAQLTAALRTRIVQQSELGLLQVVVKEKMQWTESKSMEEYLNEDKATSMGLGDRLARYALIKESCGGKRWFIWTIHHALYDGWSLPLVLDAVKQVYSGAALERQPSFNTFIQYVSQQDVKAAAAYWQTALADCEAVLFPPLPSTVTQPVADTTVKYQCPPSPEVTSSNITTSTLIRAAWAIIASRYTTSDDVVFGTTVTGRNAPIPGVEAMVGPTIATVPVRVRVQGDQATCVFLKGLQDQATEMIAHEQTGLQRIAKMGQGPQHACSFQTLLVVQPVDDVLDSDNTLGEWRDHSELQEFTTYTLTVQCMLAAEGVQITASFDTRVIEQWVVEKMLRQFGFVMQQLAEAGAEKTVSDIETTTPEDRQQLWAWNQNVPPAVERCIHDLFTEQAAARPDAPAVCAWDGELTYGELDALSSKLAGHLVQLGVKAEDVVPLCFEKSMWTVVAMLAVLKAGGAFLLLDPSLPTERLAVMCRKLGSVHALASEACLPAMTDLVREAVVVVDRKSLLQMPTPDRGLPSTLSTSTAYVIFTSGSTGEPKGCKIEHRSSCTAIVQHGPSVQMSTSTRALQFGSYSFAGALAEILYSLIHGSCVCVPSEEERRVGLASAMSRMAVNWAFLTPTVVDGIGELEAVPSLATLCIGGESIRNSQIEKWGDHVHLRQTYGSSETSGYVSSVRLTSGSTARNVGKGSTAVYWIVDAANHNQLAPLGATGELLVEGAILGRGYTDEAEKTAATFIEAPAWRSSFDKSYSRLYKTGDLARYTKDGSIELLGRKDTQVKLRGQRIELGEIEHQARLSAAVGVKGLAVELIRSKDMGDILTCFIDFESSEGQEETDGAALVQVAAQTIRERLEQFLPQYMVPALFVPLAQLPTTSSQKVDRKRLREMGASFTAQQLAEMRTSSQGPKRQPSTETERTMQQLWARVLGIEPDSIGLDDSFFRLGGDSIAAMKLVGEARRAGLQLGVADVFRHPKLAAITSSVTREDGSPSTATTIQHVNHSGPVQQSFAQGRLWFLEELYPGLNWYLMPFAVRIRGPLQLAALNSALLAIESRHETLRTTFASDGGVSVQVVQLFHAKQLNMIDLPLGDDNSRLVVLQQDQITPFNLRAEPGWRVSVYRLSEDDHVLSIVMHHIVSDGWSVNVLMRELSTFYSASLRGQDPLSQIQPLPIQYRDFSVWQRQQAQIDEQEKQLSYWLTQLQTSRPAELLCDKPRPATLSGKADTRTVDISGPVYARLQQFCKAHGVTLF</sequence>
<dbReference type="NCBIfam" id="TIGR01733">
    <property type="entry name" value="AA-adenyl-dom"/>
    <property type="match status" value="1"/>
</dbReference>
<dbReference type="SUPFAM" id="SSF52777">
    <property type="entry name" value="CoA-dependent acyltransferases"/>
    <property type="match status" value="4"/>
</dbReference>
<dbReference type="InterPro" id="IPR010071">
    <property type="entry name" value="AA_adenyl_dom"/>
</dbReference>
<feature type="region of interest" description="Disordered" evidence="11">
    <location>
        <begin position="1509"/>
        <end position="1530"/>
    </location>
</feature>
<dbReference type="Gene3D" id="2.30.38.10">
    <property type="entry name" value="Luciferase, Domain 3"/>
    <property type="match status" value="1"/>
</dbReference>
<dbReference type="Gene3D" id="3.30.559.10">
    <property type="entry name" value="Chloramphenicol acetyltransferase-like domain"/>
    <property type="match status" value="2"/>
</dbReference>
<keyword evidence="14" id="KW-1185">Reference proteome</keyword>
<keyword evidence="3" id="KW-0597">Phosphoprotein</keyword>
<dbReference type="FunFam" id="3.30.300.30:FF:000015">
    <property type="entry name" value="Nonribosomal peptide synthase SidD"/>
    <property type="match status" value="2"/>
</dbReference>
<evidence type="ECO:0000256" key="9">
    <source>
        <dbReference type="ARBA" id="ARBA00078163"/>
    </source>
</evidence>
<evidence type="ECO:0000256" key="11">
    <source>
        <dbReference type="SAM" id="MobiDB-lite"/>
    </source>
</evidence>
<dbReference type="GO" id="GO:0031177">
    <property type="term" value="F:phosphopantetheine binding"/>
    <property type="evidence" value="ECO:0007669"/>
    <property type="project" value="InterPro"/>
</dbReference>
<dbReference type="InterPro" id="IPR045851">
    <property type="entry name" value="AMP-bd_C_sf"/>
</dbReference>
<evidence type="ECO:0000256" key="2">
    <source>
        <dbReference type="ARBA" id="ARBA00022450"/>
    </source>
</evidence>
<comment type="similarity">
    <text evidence="6">Belongs to the NRP synthetase family.</text>
</comment>
<dbReference type="GO" id="GO:0016874">
    <property type="term" value="F:ligase activity"/>
    <property type="evidence" value="ECO:0007669"/>
    <property type="project" value="UniProtKB-KW"/>
</dbReference>
<dbReference type="Pfam" id="PF00550">
    <property type="entry name" value="PP-binding"/>
    <property type="match status" value="2"/>
</dbReference>
<dbReference type="GO" id="GO:0043041">
    <property type="term" value="P:amino acid activation for nonribosomal peptide biosynthetic process"/>
    <property type="evidence" value="ECO:0007669"/>
    <property type="project" value="TreeGrafter"/>
</dbReference>
<dbReference type="FunFam" id="3.30.559.30:FF:000003">
    <property type="entry name" value="Nonribosomal peptide synthase SidD"/>
    <property type="match status" value="1"/>
</dbReference>
<dbReference type="PANTHER" id="PTHR45527">
    <property type="entry name" value="NONRIBOSOMAL PEPTIDE SYNTHETASE"/>
    <property type="match status" value="1"/>
</dbReference>
<dbReference type="FunFam" id="1.10.1200.10:FF:000028">
    <property type="entry name" value="Nonribosomal peptide synthetase 13"/>
    <property type="match status" value="1"/>
</dbReference>
<dbReference type="InterPro" id="IPR036736">
    <property type="entry name" value="ACP-like_sf"/>
</dbReference>
<proteinExistence type="inferred from homology"/>
<evidence type="ECO:0000313" key="13">
    <source>
        <dbReference type="EMBL" id="EFQ89947.1"/>
    </source>
</evidence>
<dbReference type="Pfam" id="PF00668">
    <property type="entry name" value="Condensation"/>
    <property type="match status" value="2"/>
</dbReference>
<dbReference type="EMBL" id="GL535468">
    <property type="protein sequence ID" value="EFQ89947.1"/>
    <property type="molecule type" value="Genomic_DNA"/>
</dbReference>
<dbReference type="SMART" id="SM01294">
    <property type="entry name" value="PKS_PP_betabranch"/>
    <property type="match status" value="1"/>
</dbReference>
<dbReference type="GO" id="GO:1902181">
    <property type="term" value="P:verruculogen biosynthetic process"/>
    <property type="evidence" value="ECO:0007669"/>
    <property type="project" value="UniProtKB-ARBA"/>
</dbReference>
<dbReference type="SUPFAM" id="SSF47336">
    <property type="entry name" value="ACP-like"/>
    <property type="match status" value="2"/>
</dbReference>